<gene>
    <name evidence="4" type="ORF">CAI16_16485</name>
</gene>
<comment type="similarity">
    <text evidence="1">Belongs to the short-chain dehydrogenases/reductases (SDR) family.</text>
</comment>
<dbReference type="SMART" id="SM00822">
    <property type="entry name" value="PKS_KR"/>
    <property type="match status" value="1"/>
</dbReference>
<evidence type="ECO:0000256" key="2">
    <source>
        <dbReference type="ARBA" id="ARBA00023002"/>
    </source>
</evidence>
<dbReference type="InterPro" id="IPR002347">
    <property type="entry name" value="SDR_fam"/>
</dbReference>
<dbReference type="FunFam" id="3.40.50.720:FF:000173">
    <property type="entry name" value="3-oxoacyl-[acyl-carrier protein] reductase"/>
    <property type="match status" value="1"/>
</dbReference>
<protein>
    <submittedName>
        <fullName evidence="4">Beta-ketoacyl-ACP reductase</fullName>
    </submittedName>
</protein>
<dbReference type="AlphaFoldDB" id="A0A3E0WLC6"/>
<dbReference type="GO" id="GO:0032787">
    <property type="term" value="P:monocarboxylic acid metabolic process"/>
    <property type="evidence" value="ECO:0007669"/>
    <property type="project" value="UniProtKB-ARBA"/>
</dbReference>
<dbReference type="Proteomes" id="UP000256488">
    <property type="component" value="Unassembled WGS sequence"/>
</dbReference>
<dbReference type="GO" id="GO:0016491">
    <property type="term" value="F:oxidoreductase activity"/>
    <property type="evidence" value="ECO:0007669"/>
    <property type="project" value="UniProtKB-KW"/>
</dbReference>
<keyword evidence="2" id="KW-0560">Oxidoreductase</keyword>
<evidence type="ECO:0000313" key="4">
    <source>
        <dbReference type="EMBL" id="RFA32961.1"/>
    </source>
</evidence>
<accession>A0A3E0WLC6</accession>
<dbReference type="EMBL" id="NFZX01000048">
    <property type="protein sequence ID" value="RFA32961.1"/>
    <property type="molecule type" value="Genomic_DNA"/>
</dbReference>
<organism evidence="4 5">
    <name type="scientific">Virgibacillus dokdonensis</name>
    <dbReference type="NCBI Taxonomy" id="302167"/>
    <lineage>
        <taxon>Bacteria</taxon>
        <taxon>Bacillati</taxon>
        <taxon>Bacillota</taxon>
        <taxon>Bacilli</taxon>
        <taxon>Bacillales</taxon>
        <taxon>Bacillaceae</taxon>
        <taxon>Virgibacillus</taxon>
    </lineage>
</organism>
<dbReference type="SUPFAM" id="SSF51735">
    <property type="entry name" value="NAD(P)-binding Rossmann-fold domains"/>
    <property type="match status" value="1"/>
</dbReference>
<sequence length="246" mass="27241">MFKNAIVLVTGASKGIGKEIGLYFLRNGAHVIFNYSRNGPHLDNLVDEIEQISQNYMLCQYDISQPKEVSKMFQEVKKTHGKITHLINNAGITRDGWVMMMGDKNWKDVLNVNLSGAFYCIREATKLMYRNKEGVIINVSSTSGFKGQPGQTNYSATKGGLISMTKTLAQELAPYGIRVNAVAPGFIETEMTNRMPQENLNSYLEFIPLERLGKPIEVAETVGFLASKKSSYITGQSIVIDGGLTT</sequence>
<evidence type="ECO:0000256" key="1">
    <source>
        <dbReference type="ARBA" id="ARBA00006484"/>
    </source>
</evidence>
<dbReference type="RefSeq" id="WP_116279267.1">
    <property type="nucleotide sequence ID" value="NZ_NFZX01000048.1"/>
</dbReference>
<dbReference type="Gene3D" id="3.40.50.720">
    <property type="entry name" value="NAD(P)-binding Rossmann-like Domain"/>
    <property type="match status" value="1"/>
</dbReference>
<dbReference type="Pfam" id="PF13561">
    <property type="entry name" value="adh_short_C2"/>
    <property type="match status" value="1"/>
</dbReference>
<dbReference type="NCBIfam" id="NF009466">
    <property type="entry name" value="PRK12826.1-2"/>
    <property type="match status" value="1"/>
</dbReference>
<dbReference type="PANTHER" id="PTHR42879:SF2">
    <property type="entry name" value="3-OXOACYL-[ACYL-CARRIER-PROTEIN] REDUCTASE FABG"/>
    <property type="match status" value="1"/>
</dbReference>
<dbReference type="NCBIfam" id="NF005559">
    <property type="entry name" value="PRK07231.1"/>
    <property type="match status" value="1"/>
</dbReference>
<dbReference type="PANTHER" id="PTHR42879">
    <property type="entry name" value="3-OXOACYL-(ACYL-CARRIER-PROTEIN) REDUCTASE"/>
    <property type="match status" value="1"/>
</dbReference>
<dbReference type="InterPro" id="IPR020904">
    <property type="entry name" value="Sc_DH/Rdtase_CS"/>
</dbReference>
<dbReference type="InterPro" id="IPR057326">
    <property type="entry name" value="KR_dom"/>
</dbReference>
<feature type="domain" description="Ketoreductase" evidence="3">
    <location>
        <begin position="5"/>
        <end position="185"/>
    </location>
</feature>
<name>A0A3E0WLC6_9BACI</name>
<comment type="caution">
    <text evidence="4">The sequence shown here is derived from an EMBL/GenBank/DDBJ whole genome shotgun (WGS) entry which is preliminary data.</text>
</comment>
<evidence type="ECO:0000259" key="3">
    <source>
        <dbReference type="SMART" id="SM00822"/>
    </source>
</evidence>
<dbReference type="PRINTS" id="PR00081">
    <property type="entry name" value="GDHRDH"/>
</dbReference>
<dbReference type="PRINTS" id="PR00080">
    <property type="entry name" value="SDRFAMILY"/>
</dbReference>
<dbReference type="InterPro" id="IPR050259">
    <property type="entry name" value="SDR"/>
</dbReference>
<dbReference type="PROSITE" id="PS00061">
    <property type="entry name" value="ADH_SHORT"/>
    <property type="match status" value="1"/>
</dbReference>
<evidence type="ECO:0000313" key="5">
    <source>
        <dbReference type="Proteomes" id="UP000256488"/>
    </source>
</evidence>
<reference evidence="4 5" key="1">
    <citation type="submission" date="2017-05" db="EMBL/GenBank/DDBJ databases">
        <title>Virgibacillus sp. AK90 isolated from a saltern of Kakinada, India.</title>
        <authorList>
            <person name="Gupta V."/>
            <person name="Sidhu C."/>
            <person name="Korpole S."/>
            <person name="Pinnaka A.K."/>
        </authorList>
    </citation>
    <scope>NUCLEOTIDE SEQUENCE [LARGE SCALE GENOMIC DNA]</scope>
    <source>
        <strain evidence="4 5">AK90</strain>
    </source>
</reference>
<proteinExistence type="inferred from homology"/>
<dbReference type="InterPro" id="IPR036291">
    <property type="entry name" value="NAD(P)-bd_dom_sf"/>
</dbReference>